<dbReference type="Gene3D" id="1.25.40.20">
    <property type="entry name" value="Ankyrin repeat-containing domain"/>
    <property type="match status" value="1"/>
</dbReference>
<evidence type="ECO:0000259" key="22">
    <source>
        <dbReference type="PROSITE" id="PS50003"/>
    </source>
</evidence>
<dbReference type="PROSITE" id="PS50297">
    <property type="entry name" value="ANK_REP_REGION"/>
    <property type="match status" value="2"/>
</dbReference>
<dbReference type="GO" id="GO:0005737">
    <property type="term" value="C:cytoplasm"/>
    <property type="evidence" value="ECO:0007669"/>
    <property type="project" value="UniProtKB-SubCell"/>
</dbReference>
<dbReference type="PROSITE" id="PS50088">
    <property type="entry name" value="ANK_REPEAT"/>
    <property type="match status" value="2"/>
</dbReference>
<evidence type="ECO:0000256" key="8">
    <source>
        <dbReference type="ARBA" id="ARBA00022741"/>
    </source>
</evidence>
<feature type="region of interest" description="Disordered" evidence="21">
    <location>
        <begin position="791"/>
        <end position="817"/>
    </location>
</feature>
<keyword evidence="7" id="KW-0677">Repeat</keyword>
<evidence type="ECO:0000256" key="20">
    <source>
        <dbReference type="PROSITE-ProRule" id="PRU00288"/>
    </source>
</evidence>
<reference evidence="24" key="2">
    <citation type="submission" date="2025-08" db="UniProtKB">
        <authorList>
            <consortium name="Ensembl"/>
        </authorList>
    </citation>
    <scope>IDENTIFICATION</scope>
</reference>
<dbReference type="PROSITE" id="PS50115">
    <property type="entry name" value="ARFGAP"/>
    <property type="match status" value="1"/>
</dbReference>
<name>A0A4W6C9K4_LATCA</name>
<dbReference type="FunFam" id="1.25.40.20:FF:000038">
    <property type="entry name" value="Arf-GAP with GTPase, ANK repeat and PH domain-containing protein 3"/>
    <property type="match status" value="1"/>
</dbReference>
<comment type="subunit">
    <text evidence="14">Interacts with PML. Interacts with expanded polyglutamine proteins.</text>
</comment>
<dbReference type="CDD" id="cd08855">
    <property type="entry name" value="ArfGap_AGAP3"/>
    <property type="match status" value="1"/>
</dbReference>
<keyword evidence="25" id="KW-1185">Reference proteome</keyword>
<feature type="repeat" description="ANK" evidence="19">
    <location>
        <begin position="730"/>
        <end position="762"/>
    </location>
</feature>
<dbReference type="FunFam" id="2.30.29.30:FF:000077">
    <property type="entry name" value="Arf-GAP with GTPase, ANK repeat and PH domain-containing protein 1"/>
    <property type="match status" value="1"/>
</dbReference>
<dbReference type="InterPro" id="IPR037278">
    <property type="entry name" value="ARFGAP/RecO"/>
</dbReference>
<dbReference type="InterPro" id="IPR011993">
    <property type="entry name" value="PH-like_dom_sf"/>
</dbReference>
<dbReference type="Proteomes" id="UP000314980">
    <property type="component" value="Unassembled WGS sequence"/>
</dbReference>
<dbReference type="Gene3D" id="3.40.50.300">
    <property type="entry name" value="P-loop containing nucleotide triphosphate hydrolases"/>
    <property type="match status" value="1"/>
</dbReference>
<evidence type="ECO:0000256" key="4">
    <source>
        <dbReference type="ARBA" id="ARBA00022490"/>
    </source>
</evidence>
<comment type="subcellular location">
    <subcellularLocation>
        <location evidence="1">Cytoplasm</location>
    </subcellularLocation>
</comment>
<dbReference type="SMART" id="SM00173">
    <property type="entry name" value="RAS"/>
    <property type="match status" value="1"/>
</dbReference>
<keyword evidence="9 20" id="KW-0863">Zinc-finger</keyword>
<feature type="compositionally biased region" description="Polar residues" evidence="21">
    <location>
        <begin position="40"/>
        <end position="50"/>
    </location>
</feature>
<keyword evidence="12" id="KW-0342">GTP-binding</keyword>
<feature type="compositionally biased region" description="Polar residues" evidence="21">
    <location>
        <begin position="465"/>
        <end position="475"/>
    </location>
</feature>
<feature type="region of interest" description="Disordered" evidence="21">
    <location>
        <begin position="329"/>
        <end position="361"/>
    </location>
</feature>
<feature type="compositionally biased region" description="Low complexity" evidence="21">
    <location>
        <begin position="433"/>
        <end position="444"/>
    </location>
</feature>
<keyword evidence="8" id="KW-0547">Nucleotide-binding</keyword>
<dbReference type="GO" id="GO:0003924">
    <property type="term" value="F:GTPase activity"/>
    <property type="evidence" value="ECO:0007669"/>
    <property type="project" value="InterPro"/>
</dbReference>
<evidence type="ECO:0000256" key="11">
    <source>
        <dbReference type="ARBA" id="ARBA00023043"/>
    </source>
</evidence>
<dbReference type="PROSITE" id="PS50003">
    <property type="entry name" value="PH_DOMAIN"/>
    <property type="match status" value="1"/>
</dbReference>
<reference evidence="25" key="1">
    <citation type="submission" date="2015-09" db="EMBL/GenBank/DDBJ databases">
        <authorList>
            <person name="Sai Rama Sridatta P."/>
        </authorList>
    </citation>
    <scope>NUCLEOTIDE SEQUENCE [LARGE SCALE GENOMIC DNA]</scope>
</reference>
<keyword evidence="10" id="KW-0862">Zinc</keyword>
<protein>
    <recommendedName>
        <fullName evidence="15">Arf-GAP with GTPase, ANK repeat and PH domain-containing protein 3</fullName>
    </recommendedName>
    <alternativeName>
        <fullName evidence="16">CRAM-associated GTPase</fullName>
    </alternativeName>
    <alternativeName>
        <fullName evidence="17">Centaurin-gamma-3</fullName>
    </alternativeName>
    <alternativeName>
        <fullName evidence="18">MR1-interacting protein</fullName>
    </alternativeName>
</protein>
<keyword evidence="5" id="KW-0597">Phosphoprotein</keyword>
<evidence type="ECO:0000256" key="13">
    <source>
        <dbReference type="ARBA" id="ARBA00054555"/>
    </source>
</evidence>
<dbReference type="GeneTree" id="ENSGT00940000159586"/>
<feature type="domain" description="Arf-GAP" evidence="23">
    <location>
        <begin position="571"/>
        <end position="692"/>
    </location>
</feature>
<dbReference type="Ensembl" id="ENSLCAT00010010852.1">
    <property type="protein sequence ID" value="ENSLCAP00010010620.1"/>
    <property type="gene ID" value="ENSLCAG00010004970.1"/>
</dbReference>
<dbReference type="FunFam" id="2.30.29.30:FF:000199">
    <property type="entry name" value="Arf-GAP with GTPase, ANK repeat and PH domain-containing protein 3"/>
    <property type="match status" value="1"/>
</dbReference>
<dbReference type="InterPro" id="IPR002110">
    <property type="entry name" value="Ankyrin_rpt"/>
</dbReference>
<dbReference type="Gene3D" id="2.30.29.30">
    <property type="entry name" value="Pleckstrin-homology domain (PH domain)/Phosphotyrosine-binding domain (PTB)"/>
    <property type="match status" value="2"/>
</dbReference>
<feature type="compositionally biased region" description="Low complexity" evidence="21">
    <location>
        <begin position="799"/>
        <end position="816"/>
    </location>
</feature>
<evidence type="ECO:0000259" key="23">
    <source>
        <dbReference type="PROSITE" id="PS50115"/>
    </source>
</evidence>
<dbReference type="Pfam" id="PF01412">
    <property type="entry name" value="ArfGap"/>
    <property type="match status" value="1"/>
</dbReference>
<dbReference type="Gene3D" id="1.10.220.150">
    <property type="entry name" value="Arf GTPase activating protein"/>
    <property type="match status" value="1"/>
</dbReference>
<evidence type="ECO:0000256" key="9">
    <source>
        <dbReference type="ARBA" id="ARBA00022771"/>
    </source>
</evidence>
<evidence type="ECO:0000256" key="3">
    <source>
        <dbReference type="ARBA" id="ARBA00022468"/>
    </source>
</evidence>
<evidence type="ECO:0000256" key="10">
    <source>
        <dbReference type="ARBA" id="ARBA00022833"/>
    </source>
</evidence>
<evidence type="ECO:0000256" key="17">
    <source>
        <dbReference type="ARBA" id="ARBA00080364"/>
    </source>
</evidence>
<evidence type="ECO:0000256" key="18">
    <source>
        <dbReference type="ARBA" id="ARBA00081856"/>
    </source>
</evidence>
<dbReference type="PROSITE" id="PS51421">
    <property type="entry name" value="RAS"/>
    <property type="match status" value="1"/>
</dbReference>
<dbReference type="SMART" id="SM00233">
    <property type="entry name" value="PH"/>
    <property type="match status" value="1"/>
</dbReference>
<dbReference type="SUPFAM" id="SSF57863">
    <property type="entry name" value="ArfGap/RecO-like zinc finger"/>
    <property type="match status" value="1"/>
</dbReference>
<gene>
    <name evidence="24" type="primary">AGAP3</name>
    <name evidence="24" type="synonym">agap3</name>
</gene>
<dbReference type="GO" id="GO:0005525">
    <property type="term" value="F:GTP binding"/>
    <property type="evidence" value="ECO:0007669"/>
    <property type="project" value="UniProtKB-KW"/>
</dbReference>
<evidence type="ECO:0000256" key="7">
    <source>
        <dbReference type="ARBA" id="ARBA00022737"/>
    </source>
</evidence>
<evidence type="ECO:0000256" key="1">
    <source>
        <dbReference type="ARBA" id="ARBA00004496"/>
    </source>
</evidence>
<dbReference type="Pfam" id="PF12796">
    <property type="entry name" value="Ank_2"/>
    <property type="match status" value="1"/>
</dbReference>
<organism evidence="24 25">
    <name type="scientific">Lates calcarifer</name>
    <name type="common">Barramundi</name>
    <name type="synonym">Holocentrus calcarifer</name>
    <dbReference type="NCBI Taxonomy" id="8187"/>
    <lineage>
        <taxon>Eukaryota</taxon>
        <taxon>Metazoa</taxon>
        <taxon>Chordata</taxon>
        <taxon>Craniata</taxon>
        <taxon>Vertebrata</taxon>
        <taxon>Euteleostomi</taxon>
        <taxon>Actinopterygii</taxon>
        <taxon>Neopterygii</taxon>
        <taxon>Teleostei</taxon>
        <taxon>Neoteleostei</taxon>
        <taxon>Acanthomorphata</taxon>
        <taxon>Carangaria</taxon>
        <taxon>Carangaria incertae sedis</taxon>
        <taxon>Centropomidae</taxon>
        <taxon>Lates</taxon>
    </lineage>
</organism>
<feature type="domain" description="PH" evidence="22">
    <location>
        <begin position="367"/>
        <end position="550"/>
    </location>
</feature>
<keyword evidence="6" id="KW-0479">Metal-binding</keyword>
<comment type="similarity">
    <text evidence="2">Belongs to the centaurin gamma-like family.</text>
</comment>
<proteinExistence type="inferred from homology"/>
<dbReference type="InterPro" id="IPR001806">
    <property type="entry name" value="Small_GTPase"/>
</dbReference>
<evidence type="ECO:0000256" key="14">
    <source>
        <dbReference type="ARBA" id="ARBA00063337"/>
    </source>
</evidence>
<dbReference type="SUPFAM" id="SSF48403">
    <property type="entry name" value="Ankyrin repeat"/>
    <property type="match status" value="1"/>
</dbReference>
<dbReference type="Pfam" id="PF00071">
    <property type="entry name" value="Ras"/>
    <property type="match status" value="1"/>
</dbReference>
<evidence type="ECO:0000256" key="12">
    <source>
        <dbReference type="ARBA" id="ARBA00023134"/>
    </source>
</evidence>
<keyword evidence="3" id="KW-0343">GTPase activation</keyword>
<dbReference type="FunFam" id="1.10.220.150:FF:000001">
    <property type="entry name" value="Arf-GAP with GTPase, ANK repeat and PH domain-containing protein 1"/>
    <property type="match status" value="1"/>
</dbReference>
<evidence type="ECO:0000256" key="6">
    <source>
        <dbReference type="ARBA" id="ARBA00022723"/>
    </source>
</evidence>
<dbReference type="SUPFAM" id="SSF50729">
    <property type="entry name" value="PH domain-like"/>
    <property type="match status" value="1"/>
</dbReference>
<keyword evidence="11 19" id="KW-0040">ANK repeat</keyword>
<dbReference type="CDD" id="cd01250">
    <property type="entry name" value="PH_AGAP"/>
    <property type="match status" value="1"/>
</dbReference>
<evidence type="ECO:0000256" key="16">
    <source>
        <dbReference type="ARBA" id="ARBA00078940"/>
    </source>
</evidence>
<evidence type="ECO:0000256" key="5">
    <source>
        <dbReference type="ARBA" id="ARBA00022553"/>
    </source>
</evidence>
<evidence type="ECO:0000313" key="25">
    <source>
        <dbReference type="Proteomes" id="UP000314980"/>
    </source>
</evidence>
<reference evidence="24" key="3">
    <citation type="submission" date="2025-09" db="UniProtKB">
        <authorList>
            <consortium name="Ensembl"/>
        </authorList>
    </citation>
    <scope>IDENTIFICATION</scope>
</reference>
<dbReference type="PANTHER" id="PTHR45819:SF2">
    <property type="entry name" value="ARF-GAP WITH GTPASE, ANK REPEAT AND PH DOMAIN-CONTAINING PROTEIN 3"/>
    <property type="match status" value="1"/>
</dbReference>
<dbReference type="InterPro" id="IPR001849">
    <property type="entry name" value="PH_domain"/>
</dbReference>
<feature type="repeat" description="ANK" evidence="19">
    <location>
        <begin position="763"/>
        <end position="795"/>
    </location>
</feature>
<dbReference type="InterPro" id="IPR051282">
    <property type="entry name" value="Arf-GAP_GTPase_ANK_PH"/>
</dbReference>
<dbReference type="SMART" id="SM00175">
    <property type="entry name" value="RAB"/>
    <property type="match status" value="1"/>
</dbReference>
<evidence type="ECO:0000256" key="19">
    <source>
        <dbReference type="PROSITE-ProRule" id="PRU00023"/>
    </source>
</evidence>
<dbReference type="GO" id="GO:0008270">
    <property type="term" value="F:zinc ion binding"/>
    <property type="evidence" value="ECO:0007669"/>
    <property type="project" value="UniProtKB-KW"/>
</dbReference>
<dbReference type="InterPro" id="IPR001164">
    <property type="entry name" value="ArfGAP_dom"/>
</dbReference>
<keyword evidence="4" id="KW-0963">Cytoplasm</keyword>
<dbReference type="InterPro" id="IPR036770">
    <property type="entry name" value="Ankyrin_rpt-contain_sf"/>
</dbReference>
<dbReference type="CDD" id="cd04103">
    <property type="entry name" value="Centaurin_gamma"/>
    <property type="match status" value="1"/>
</dbReference>
<dbReference type="GO" id="GO:0005096">
    <property type="term" value="F:GTPase activator activity"/>
    <property type="evidence" value="ECO:0007669"/>
    <property type="project" value="UniProtKB-KW"/>
</dbReference>
<dbReference type="FunFam" id="3.40.50.300:FF:000178">
    <property type="entry name" value="Arf-GAP with GTPase, ANK repeat and PH domain-containing protein 1"/>
    <property type="match status" value="1"/>
</dbReference>
<evidence type="ECO:0000313" key="24">
    <source>
        <dbReference type="Ensembl" id="ENSLCAP00010010620.1"/>
    </source>
</evidence>
<evidence type="ECO:0000256" key="2">
    <source>
        <dbReference type="ARBA" id="ARBA00005430"/>
    </source>
</evidence>
<sequence>MEVPLCPTKLSSKPVQEEPSIWQLIANRFRRKEQPCSGKCESQQSQSKDSGQYPLAGNNKSQPVTIETLAGIDSHKGQDSFVNSQEWTLSRSVPELKVGIVGNLSSGKSALVHRYLTGTYVQEESPEGGRFKKEIVVDGQSYLLLIRDEGGPPELQFAAWVDAVVFVFSLEDEISFQTVYNYFLRLISYRNTAEVPMVLVGTQDAISAANPRVIDDSRARKLSNDLKRCTYYETCSTYGLNVERVFQDVAQKVVAMRKKQQLSIGPCKSLPNSPSHSSVPAASIPSVHINQAANGGGAFSDYSSSVPSTPSISQREMRIETIAASNTPTPIRKQSKRRSNIFTSRKASEQAKSVDSKTDSIGSGRAIPIKQGILLKRSGKSLNKEWKKKYVTLCDNGVLTYHPSLHDYMQNVHGKEIDLLRTTVKVPGKRPPRAVATVAPTASPKTNGLTKDRSALQLANGMSDPANSTVGSATSPKLEPPPSPHANRKKHRRKKSTGITKPDGLSAGNEEQEDSFEFIIVSLTGQTWNFEASTYEERELWVQAIESQIFASLQSCESIKNKSRLGSQSDAMAIQSIRNVRGNSFCVDCDAPNPDWASLNLGALMCIECSGIHRNLGTHLSRVRSLDLDDWPVELSMVMTAIGNAMANSVWEGALESYTKPGSDSTREEKERWIRAKYEQKLFLVGLPQSDVPLGQQLLRAVVEDDLRLVVVLLAHGTKEEVNETYGDGDGRTALHLSCAMANVVITQLLIWYGVDVKSRDARGQTPLSYARRAGSQECADILLQHGCPNDTSSLTSVPTPNMSRRNPNPNINNNNAQCELNRSISIM</sequence>
<dbReference type="AlphaFoldDB" id="A0A4W6C9K4"/>
<dbReference type="PRINTS" id="PR00405">
    <property type="entry name" value="REVINTRACTNG"/>
</dbReference>
<dbReference type="PROSITE" id="PS51419">
    <property type="entry name" value="RAB"/>
    <property type="match status" value="1"/>
</dbReference>
<feature type="region of interest" description="Disordered" evidence="21">
    <location>
        <begin position="429"/>
        <end position="511"/>
    </location>
</feature>
<dbReference type="SMART" id="SM00105">
    <property type="entry name" value="ArfGap"/>
    <property type="match status" value="1"/>
</dbReference>
<feature type="compositionally biased region" description="Basic residues" evidence="21">
    <location>
        <begin position="486"/>
        <end position="496"/>
    </location>
</feature>
<comment type="function">
    <text evidence="13">GTPase-activating protein for the ADP ribosylation factor family. GTPase which may be involved in the degradation of expanded polyglutamine proteins through the ubiquitin-proteasome pathway.</text>
</comment>
<dbReference type="InterPro" id="IPR038508">
    <property type="entry name" value="ArfGAP_dom_sf"/>
</dbReference>
<dbReference type="InterPro" id="IPR027417">
    <property type="entry name" value="P-loop_NTPase"/>
</dbReference>
<evidence type="ECO:0000256" key="21">
    <source>
        <dbReference type="SAM" id="MobiDB-lite"/>
    </source>
</evidence>
<dbReference type="GO" id="GO:0005634">
    <property type="term" value="C:nucleus"/>
    <property type="evidence" value="ECO:0007669"/>
    <property type="project" value="TreeGrafter"/>
</dbReference>
<accession>A0A4W6C9K4</accession>
<feature type="region of interest" description="Disordered" evidence="21">
    <location>
        <begin position="35"/>
        <end position="60"/>
    </location>
</feature>
<dbReference type="SUPFAM" id="SSF52540">
    <property type="entry name" value="P-loop containing nucleoside triphosphate hydrolases"/>
    <property type="match status" value="1"/>
</dbReference>
<dbReference type="SMART" id="SM00248">
    <property type="entry name" value="ANK"/>
    <property type="match status" value="2"/>
</dbReference>
<evidence type="ECO:0000256" key="15">
    <source>
        <dbReference type="ARBA" id="ARBA00069132"/>
    </source>
</evidence>
<feature type="compositionally biased region" description="Basic and acidic residues" evidence="21">
    <location>
        <begin position="346"/>
        <end position="358"/>
    </location>
</feature>
<dbReference type="PANTHER" id="PTHR45819">
    <property type="entry name" value="CENTAURIN-GAMMA-1A"/>
    <property type="match status" value="1"/>
</dbReference>